<feature type="region of interest" description="Disordered" evidence="1">
    <location>
        <begin position="1"/>
        <end position="32"/>
    </location>
</feature>
<comment type="caution">
    <text evidence="2">The sequence shown here is derived from an EMBL/GenBank/DDBJ whole genome shotgun (WGS) entry which is preliminary data.</text>
</comment>
<dbReference type="Proteomes" id="UP000053577">
    <property type="component" value="Unassembled WGS sequence"/>
</dbReference>
<evidence type="ECO:0000313" key="3">
    <source>
        <dbReference type="Proteomes" id="UP000053577"/>
    </source>
</evidence>
<accession>A0A0V8M5G0</accession>
<sequence>MVIKNKQAYPAKGYKQQKKPGQMPPFLLQHPAGQDKWPDNVYKTRYDLNYNKAIFIRDCVTCKAVKIGYK</sequence>
<protein>
    <submittedName>
        <fullName evidence="2">Uncharacterized protein</fullName>
    </submittedName>
</protein>
<dbReference type="InterPro" id="IPR036924">
    <property type="entry name" value="Prion/Doppel_b-ribbon_dom_sf"/>
</dbReference>
<dbReference type="EMBL" id="JGYD01000001">
    <property type="protein sequence ID" value="KSV19016.1"/>
    <property type="molecule type" value="Genomic_DNA"/>
</dbReference>
<proteinExistence type="predicted"/>
<gene>
    <name evidence="2" type="ORF">DA01_00540</name>
</gene>
<dbReference type="GO" id="GO:0051260">
    <property type="term" value="P:protein homooligomerization"/>
    <property type="evidence" value="ECO:0007669"/>
    <property type="project" value="InterPro"/>
</dbReference>
<organism evidence="2 3">
    <name type="scientific">Dehalococcoides mccartyi</name>
    <dbReference type="NCBI Taxonomy" id="61435"/>
    <lineage>
        <taxon>Bacteria</taxon>
        <taxon>Bacillati</taxon>
        <taxon>Chloroflexota</taxon>
        <taxon>Dehalococcoidia</taxon>
        <taxon>Dehalococcoidales</taxon>
        <taxon>Dehalococcoidaceae</taxon>
        <taxon>Dehalococcoides</taxon>
    </lineage>
</organism>
<dbReference type="GO" id="GO:0016020">
    <property type="term" value="C:membrane"/>
    <property type="evidence" value="ECO:0007669"/>
    <property type="project" value="InterPro"/>
</dbReference>
<name>A0A0V8M5G0_9CHLR</name>
<evidence type="ECO:0000256" key="1">
    <source>
        <dbReference type="SAM" id="MobiDB-lite"/>
    </source>
</evidence>
<evidence type="ECO:0000313" key="2">
    <source>
        <dbReference type="EMBL" id="KSV19016.1"/>
    </source>
</evidence>
<reference evidence="2 3" key="1">
    <citation type="journal article" date="2015" name="Sci. Rep.">
        <title>A comparative genomics and reductive dehalogenase gene transcription study of two chloroethene-respiring bacteria, Dehalococcoides mccartyi strains MB and 11a.</title>
        <authorList>
            <person name="Low A."/>
            <person name="Shen Z."/>
            <person name="Cheng D."/>
            <person name="Rogers M.J."/>
            <person name="Lee P.K."/>
            <person name="He J."/>
        </authorList>
    </citation>
    <scope>NUCLEOTIDE SEQUENCE [LARGE SCALE GENOMIC DNA]</scope>
    <source>
        <strain evidence="2 3">MB</strain>
    </source>
</reference>
<dbReference type="AlphaFoldDB" id="A0A0V8M5G0"/>
<dbReference type="SUPFAM" id="SSF54098">
    <property type="entry name" value="Prion-like"/>
    <property type="match status" value="1"/>
</dbReference>